<protein>
    <recommendedName>
        <fullName evidence="3">Integrase zinc-binding domain-containing protein</fullName>
    </recommendedName>
</protein>
<reference evidence="2" key="1">
    <citation type="submission" date="2019-04" db="EMBL/GenBank/DDBJ databases">
        <title>Friends and foes A comparative genomics studyof 23 Aspergillus species from section Flavi.</title>
        <authorList>
            <consortium name="DOE Joint Genome Institute"/>
            <person name="Kjaerbolling I."/>
            <person name="Vesth T."/>
            <person name="Frisvad J.C."/>
            <person name="Nybo J.L."/>
            <person name="Theobald S."/>
            <person name="Kildgaard S."/>
            <person name="Isbrandt T."/>
            <person name="Kuo A."/>
            <person name="Sato A."/>
            <person name="Lyhne E.K."/>
            <person name="Kogle M.E."/>
            <person name="Wiebenga A."/>
            <person name="Kun R.S."/>
            <person name="Lubbers R.J."/>
            <person name="Makela M.R."/>
            <person name="Barry K."/>
            <person name="Chovatia M."/>
            <person name="Clum A."/>
            <person name="Daum C."/>
            <person name="Haridas S."/>
            <person name="He G."/>
            <person name="LaButti K."/>
            <person name="Lipzen A."/>
            <person name="Mondo S."/>
            <person name="Riley R."/>
            <person name="Salamov A."/>
            <person name="Simmons B.A."/>
            <person name="Magnuson J.K."/>
            <person name="Henrissat B."/>
            <person name="Mortensen U.H."/>
            <person name="Larsen T.O."/>
            <person name="Devries R.P."/>
            <person name="Grigoriev I.V."/>
            <person name="Machida M."/>
            <person name="Baker S.E."/>
            <person name="Andersen M.R."/>
        </authorList>
    </citation>
    <scope>NUCLEOTIDE SEQUENCE [LARGE SCALE GENOMIC DNA]</scope>
    <source>
        <strain evidence="2">IBT 14317</strain>
    </source>
</reference>
<name>A0A5N7BQT5_PETAA</name>
<feature type="region of interest" description="Disordered" evidence="1">
    <location>
        <begin position="190"/>
        <end position="235"/>
    </location>
</feature>
<evidence type="ECO:0000313" key="2">
    <source>
        <dbReference type="EMBL" id="KAE8383958.1"/>
    </source>
</evidence>
<evidence type="ECO:0008006" key="3">
    <source>
        <dbReference type="Google" id="ProtNLM"/>
    </source>
</evidence>
<accession>A0A5N7BQT5</accession>
<organism evidence="2">
    <name type="scientific">Petromyces alliaceus</name>
    <name type="common">Aspergillus alliaceus</name>
    <dbReference type="NCBI Taxonomy" id="209559"/>
    <lineage>
        <taxon>Eukaryota</taxon>
        <taxon>Fungi</taxon>
        <taxon>Dikarya</taxon>
        <taxon>Ascomycota</taxon>
        <taxon>Pezizomycotina</taxon>
        <taxon>Eurotiomycetes</taxon>
        <taxon>Eurotiomycetidae</taxon>
        <taxon>Eurotiales</taxon>
        <taxon>Aspergillaceae</taxon>
        <taxon>Aspergillus</taxon>
        <taxon>Aspergillus subgen. Circumdati</taxon>
    </lineage>
</organism>
<dbReference type="EMBL" id="ML735442">
    <property type="protein sequence ID" value="KAE8383958.1"/>
    <property type="molecule type" value="Genomic_DNA"/>
</dbReference>
<dbReference type="OrthoDB" id="2499658at2759"/>
<evidence type="ECO:0000256" key="1">
    <source>
        <dbReference type="SAM" id="MobiDB-lite"/>
    </source>
</evidence>
<sequence>MKGSPWLFGRNCSRFSLEHTNNASTVAETKHLPRSDRSTHGTSVVQLNFVVLVFFLSFSSNNSMSIYCLSGKLTASYVDHHQRVPKELISRFVKICPTCQVRRGGSRLTPPNSRRSSPRLEIVSRSPKLPSPPMSRCESNLNVQLPLDRSQANYLSQLSGHNSWLESQKGINPRPNMSPRHTFTKVARPLPSSISTGLDALHGDVPDPSSQINYNPGFTPAHGSSSHRDFQSPPC</sequence>
<dbReference type="Proteomes" id="UP000326877">
    <property type="component" value="Unassembled WGS sequence"/>
</dbReference>
<feature type="region of interest" description="Disordered" evidence="1">
    <location>
        <begin position="103"/>
        <end position="138"/>
    </location>
</feature>
<gene>
    <name evidence="2" type="ORF">BDV23DRAFT_54050</name>
</gene>
<feature type="compositionally biased region" description="Basic and acidic residues" evidence="1">
    <location>
        <begin position="226"/>
        <end position="235"/>
    </location>
</feature>
<dbReference type="AlphaFoldDB" id="A0A5N7BQT5"/>
<proteinExistence type="predicted"/>